<evidence type="ECO:0000313" key="3">
    <source>
        <dbReference type="Proteomes" id="UP000679690"/>
    </source>
</evidence>
<protein>
    <submittedName>
        <fullName evidence="2">Uncharacterized protein</fullName>
    </submittedName>
</protein>
<dbReference type="RefSeq" id="WP_208468147.1">
    <property type="nucleotide sequence ID" value="NZ_JAGFNS010000009.1"/>
</dbReference>
<organism evidence="2 3">
    <name type="scientific">Actinoplanes flavus</name>
    <dbReference type="NCBI Taxonomy" id="2820290"/>
    <lineage>
        <taxon>Bacteria</taxon>
        <taxon>Bacillati</taxon>
        <taxon>Actinomycetota</taxon>
        <taxon>Actinomycetes</taxon>
        <taxon>Micromonosporales</taxon>
        <taxon>Micromonosporaceae</taxon>
        <taxon>Actinoplanes</taxon>
    </lineage>
</organism>
<name>A0ABS3UKN1_9ACTN</name>
<evidence type="ECO:0000313" key="2">
    <source>
        <dbReference type="EMBL" id="MBO3738986.1"/>
    </source>
</evidence>
<feature type="region of interest" description="Disordered" evidence="1">
    <location>
        <begin position="27"/>
        <end position="125"/>
    </location>
</feature>
<reference evidence="2 3" key="1">
    <citation type="submission" date="2021-03" db="EMBL/GenBank/DDBJ databases">
        <title>Actinoplanes flavus sp. nov., a novel actinomycete isolated from Coconut Palm rhizosphere soil.</title>
        <authorList>
            <person name="Luo X."/>
        </authorList>
    </citation>
    <scope>NUCLEOTIDE SEQUENCE [LARGE SCALE GENOMIC DNA]</scope>
    <source>
        <strain evidence="2 3">NEAU-H7</strain>
    </source>
</reference>
<sequence length="125" mass="13354">MRNRYPGMFRAAAIVYRAARRLRWRPAGEPGRSTPAAEPVAGPIPAGWPEVARDQPAPPDPLADAVTRRITAAQRADLPVAGRPVPGYGPARDAGAPRSAPRHAAEEQPLSLPLSLRFRGPDGRA</sequence>
<keyword evidence="3" id="KW-1185">Reference proteome</keyword>
<accession>A0ABS3UKN1</accession>
<proteinExistence type="predicted"/>
<evidence type="ECO:0000256" key="1">
    <source>
        <dbReference type="SAM" id="MobiDB-lite"/>
    </source>
</evidence>
<dbReference type="EMBL" id="JAGFNS010000009">
    <property type="protein sequence ID" value="MBO3738986.1"/>
    <property type="molecule type" value="Genomic_DNA"/>
</dbReference>
<gene>
    <name evidence="2" type="ORF">J5X75_15775</name>
</gene>
<dbReference type="Proteomes" id="UP000679690">
    <property type="component" value="Unassembled WGS sequence"/>
</dbReference>
<comment type="caution">
    <text evidence="2">The sequence shown here is derived from an EMBL/GenBank/DDBJ whole genome shotgun (WGS) entry which is preliminary data.</text>
</comment>